<evidence type="ECO:0000256" key="5">
    <source>
        <dbReference type="ARBA" id="ARBA00078071"/>
    </source>
</evidence>
<dbReference type="PANTHER" id="PTHR11412">
    <property type="entry name" value="MACROGLOBULIN / COMPLEMENT"/>
    <property type="match status" value="1"/>
</dbReference>
<accession>A0A6A4VJ86</accession>
<feature type="region of interest" description="Disordered" evidence="6">
    <location>
        <begin position="476"/>
        <end position="512"/>
    </location>
</feature>
<comment type="subunit">
    <text evidence="4">Heterodimer of a TEP1-N chain and an TEP1-C chain non-covalently linked. Forms a complex composed of TEP1-N and TEP1-C heterodimer, LRIM1 and APL1C; the interaction stabilizes TEP1-N and TEP1-C heterodimer, prevents its binding to tissues while circulating in the hemolymph and protects the thioester bond from hydrolysis. Mature TEP1 and to a lesser extent full-length TEP1 interact with SPCLIP1; the interaction is induced by microbial infection.</text>
</comment>
<dbReference type="InterPro" id="IPR047565">
    <property type="entry name" value="Alpha-macroglob_thiol-ester_cl"/>
</dbReference>
<dbReference type="GO" id="GO:0003676">
    <property type="term" value="F:nucleic acid binding"/>
    <property type="evidence" value="ECO:0007669"/>
    <property type="project" value="InterPro"/>
</dbReference>
<evidence type="ECO:0000256" key="7">
    <source>
        <dbReference type="SAM" id="SignalP"/>
    </source>
</evidence>
<dbReference type="SMART" id="SM01419">
    <property type="entry name" value="Thiol-ester_cl"/>
    <property type="match status" value="1"/>
</dbReference>
<evidence type="ECO:0000256" key="6">
    <source>
        <dbReference type="SAM" id="MobiDB-lite"/>
    </source>
</evidence>
<gene>
    <name evidence="9" type="primary">Mug2_0</name>
    <name evidence="9" type="ORF">FJT64_008195</name>
</gene>
<dbReference type="InterPro" id="IPR050473">
    <property type="entry name" value="A2M/Complement_sys"/>
</dbReference>
<feature type="signal peptide" evidence="7">
    <location>
        <begin position="1"/>
        <end position="17"/>
    </location>
</feature>
<evidence type="ECO:0000259" key="8">
    <source>
        <dbReference type="PROSITE" id="PS50879"/>
    </source>
</evidence>
<evidence type="ECO:0000256" key="2">
    <source>
        <dbReference type="ARBA" id="ARBA00023180"/>
    </source>
</evidence>
<dbReference type="Gene3D" id="2.60.40.690">
    <property type="entry name" value="Alpha-macroglobulin, receptor-binding domain"/>
    <property type="match status" value="1"/>
</dbReference>
<comment type="function">
    <text evidence="3">Binds covalently through a thioester bond to the pathogen surface resulting in pathogen clearance.</text>
</comment>
<dbReference type="InterPro" id="IPR002890">
    <property type="entry name" value="MG2"/>
</dbReference>
<name>A0A6A4VJ86_AMPAM</name>
<dbReference type="SUPFAM" id="SSF53098">
    <property type="entry name" value="Ribonuclease H-like"/>
    <property type="match status" value="1"/>
</dbReference>
<dbReference type="InterPro" id="IPR036397">
    <property type="entry name" value="RNaseH_sf"/>
</dbReference>
<evidence type="ECO:0000256" key="1">
    <source>
        <dbReference type="ARBA" id="ARBA00022729"/>
    </source>
</evidence>
<dbReference type="FunFam" id="2.60.40.1930:FF:000001">
    <property type="entry name" value="CD109 isoform 3"/>
    <property type="match status" value="1"/>
</dbReference>
<dbReference type="Gene3D" id="2.20.130.20">
    <property type="match status" value="3"/>
</dbReference>
<protein>
    <recommendedName>
        <fullName evidence="5">TEP1-F</fullName>
    </recommendedName>
</protein>
<feature type="compositionally biased region" description="Polar residues" evidence="6">
    <location>
        <begin position="481"/>
        <end position="501"/>
    </location>
</feature>
<keyword evidence="1 7" id="KW-0732">Signal</keyword>
<keyword evidence="10" id="KW-1185">Reference proteome</keyword>
<dbReference type="InterPro" id="IPR008930">
    <property type="entry name" value="Terpenoid_cyclase/PrenylTrfase"/>
</dbReference>
<evidence type="ECO:0000256" key="3">
    <source>
        <dbReference type="ARBA" id="ARBA00057615"/>
    </source>
</evidence>
<dbReference type="SUPFAM" id="SSF49410">
    <property type="entry name" value="Alpha-macroglobulin receptor domain"/>
    <property type="match status" value="1"/>
</dbReference>
<feature type="chain" id="PRO_5025558517" description="TEP1-F" evidence="7">
    <location>
        <begin position="18"/>
        <end position="2391"/>
    </location>
</feature>
<dbReference type="InterPro" id="IPR011625">
    <property type="entry name" value="A2M_N_BRD"/>
</dbReference>
<reference evidence="9 10" key="1">
    <citation type="submission" date="2019-07" db="EMBL/GenBank/DDBJ databases">
        <title>Draft genome assembly of a fouling barnacle, Amphibalanus amphitrite (Darwin, 1854): The first reference genome for Thecostraca.</title>
        <authorList>
            <person name="Kim W."/>
        </authorList>
    </citation>
    <scope>NUCLEOTIDE SEQUENCE [LARGE SCALE GENOMIC DNA]</scope>
    <source>
        <strain evidence="9">SNU_AA5</strain>
        <tissue evidence="9">Soma without cirri and trophi</tissue>
    </source>
</reference>
<evidence type="ECO:0000256" key="4">
    <source>
        <dbReference type="ARBA" id="ARBA00063781"/>
    </source>
</evidence>
<dbReference type="Pfam" id="PF07678">
    <property type="entry name" value="TED_complement"/>
    <property type="match status" value="2"/>
</dbReference>
<dbReference type="InterPro" id="IPR036595">
    <property type="entry name" value="A-macroglobulin_rcpt-bd_sf"/>
</dbReference>
<dbReference type="GO" id="GO:0004523">
    <property type="term" value="F:RNA-DNA hybrid ribonuclease activity"/>
    <property type="evidence" value="ECO:0007669"/>
    <property type="project" value="InterPro"/>
</dbReference>
<dbReference type="Pfam" id="PF07703">
    <property type="entry name" value="A2M_BRD"/>
    <property type="match status" value="2"/>
</dbReference>
<dbReference type="InterPro" id="IPR011626">
    <property type="entry name" value="Alpha-macroglobulin_TED"/>
</dbReference>
<dbReference type="InterPro" id="IPR041555">
    <property type="entry name" value="MG3"/>
</dbReference>
<dbReference type="Gene3D" id="2.60.40.1930">
    <property type="match status" value="4"/>
</dbReference>
<dbReference type="Gene3D" id="2.60.40.1940">
    <property type="match status" value="1"/>
</dbReference>
<dbReference type="SUPFAM" id="SSF48239">
    <property type="entry name" value="Terpenoid cyclases/Protein prenyltransferases"/>
    <property type="match status" value="1"/>
</dbReference>
<dbReference type="Pfam" id="PF07677">
    <property type="entry name" value="A2M_recep"/>
    <property type="match status" value="1"/>
</dbReference>
<dbReference type="SMART" id="SM01359">
    <property type="entry name" value="A2M_N_2"/>
    <property type="match status" value="2"/>
</dbReference>
<keyword evidence="2" id="KW-0325">Glycoprotein</keyword>
<evidence type="ECO:0000313" key="10">
    <source>
        <dbReference type="Proteomes" id="UP000440578"/>
    </source>
</evidence>
<dbReference type="PANTHER" id="PTHR11412:SF171">
    <property type="entry name" value="PREGNANCY ZONE PROTEIN-LIKE PROTEIN"/>
    <property type="match status" value="1"/>
</dbReference>
<dbReference type="OrthoDB" id="6348147at2759"/>
<dbReference type="InterPro" id="IPR002156">
    <property type="entry name" value="RNaseH_domain"/>
</dbReference>
<evidence type="ECO:0000313" key="9">
    <source>
        <dbReference type="EMBL" id="KAF0294115.1"/>
    </source>
</evidence>
<proteinExistence type="predicted"/>
<dbReference type="GO" id="GO:0005615">
    <property type="term" value="C:extracellular space"/>
    <property type="evidence" value="ECO:0007669"/>
    <property type="project" value="InterPro"/>
</dbReference>
<dbReference type="Pfam" id="PF01835">
    <property type="entry name" value="MG2"/>
    <property type="match status" value="1"/>
</dbReference>
<feature type="region of interest" description="Disordered" evidence="6">
    <location>
        <begin position="1255"/>
        <end position="1282"/>
    </location>
</feature>
<comment type="caution">
    <text evidence="9">The sequence shown here is derived from an EMBL/GenBank/DDBJ whole genome shotgun (WGS) entry which is preliminary data.</text>
</comment>
<dbReference type="PROSITE" id="PS50879">
    <property type="entry name" value="RNASE_H_1"/>
    <property type="match status" value="1"/>
</dbReference>
<dbReference type="Proteomes" id="UP000440578">
    <property type="component" value="Unassembled WGS sequence"/>
</dbReference>
<organism evidence="9 10">
    <name type="scientific">Amphibalanus amphitrite</name>
    <name type="common">Striped barnacle</name>
    <name type="synonym">Balanus amphitrite</name>
    <dbReference type="NCBI Taxonomy" id="1232801"/>
    <lineage>
        <taxon>Eukaryota</taxon>
        <taxon>Metazoa</taxon>
        <taxon>Ecdysozoa</taxon>
        <taxon>Arthropoda</taxon>
        <taxon>Crustacea</taxon>
        <taxon>Multicrustacea</taxon>
        <taxon>Cirripedia</taxon>
        <taxon>Thoracica</taxon>
        <taxon>Thoracicalcarea</taxon>
        <taxon>Balanomorpha</taxon>
        <taxon>Balanoidea</taxon>
        <taxon>Balanidae</taxon>
        <taxon>Amphibalaninae</taxon>
        <taxon>Amphibalanus</taxon>
    </lineage>
</organism>
<dbReference type="Pfam" id="PF00075">
    <property type="entry name" value="RNase_H"/>
    <property type="match status" value="1"/>
</dbReference>
<dbReference type="EMBL" id="VIIS01001705">
    <property type="protein sequence ID" value="KAF0294115.1"/>
    <property type="molecule type" value="Genomic_DNA"/>
</dbReference>
<dbReference type="GO" id="GO:0004866">
    <property type="term" value="F:endopeptidase inhibitor activity"/>
    <property type="evidence" value="ECO:0007669"/>
    <property type="project" value="InterPro"/>
</dbReference>
<dbReference type="InterPro" id="IPR009048">
    <property type="entry name" value="A-macroglobulin_rcpt-bd"/>
</dbReference>
<dbReference type="Gene3D" id="1.50.10.20">
    <property type="match status" value="2"/>
</dbReference>
<dbReference type="Gene3D" id="3.30.420.10">
    <property type="entry name" value="Ribonuclease H-like superfamily/Ribonuclease H"/>
    <property type="match status" value="1"/>
</dbReference>
<dbReference type="Pfam" id="PF17791">
    <property type="entry name" value="MG3"/>
    <property type="match status" value="1"/>
</dbReference>
<feature type="domain" description="RNase H type-1" evidence="8">
    <location>
        <begin position="1093"/>
        <end position="1236"/>
    </location>
</feature>
<dbReference type="SMART" id="SM01361">
    <property type="entry name" value="A2M_recep"/>
    <property type="match status" value="1"/>
</dbReference>
<dbReference type="InterPro" id="IPR012337">
    <property type="entry name" value="RNaseH-like_sf"/>
</dbReference>
<sequence>MDRLVAILLVVLAAASAVKVPERGYLFTVPKVLQAGTDERACLSLFNLPGPNRIIKLKLELRDDFTTTTVIPDSVGENGEYCFDVSIPSNVIRPFVKFGFELTADGGRYEQQAIWKEESTVTLKKETFLTLVQTDKFKYQPGQKVLFRVVTLSHDLTVLNNDLKEVWITTPYPDNIRVAQWKNVKTNTGMVQLELQLTEEPPLYELHVKTEFGYTPFFWETSEPNRRTTGGECREYRTDENGRIVYYIPPQAEDIDSIDISTSTSVGGDSDSSHSTLTAFFSPSHSYLSIDAHELPEQLPCSGDVTVKLLSTEEGPVPAMVYKILSRGKIIKAGNMNTNTLTFPVLPKMGPEFKLLVYYIKESGEVVSDSRVFKVDKCFPNTVQVSWDQKTVKPGDSASFTVRASPNSVCGISAVDKSTELLGTSNQITLDTVFRELQQFIIKSFESPNQVRSDGDYCRELQLSLVDTLRSGGATAAELTGRSTPEGTPESETSGAAQSSLFIPPPTRSQRFRTDREDAIKPFDEAGFLVLSNLALETRPCYKRVQAKELPELTEDKIQASRVTSTTPAFFTQSVAFAAAPPAPEQAFLAASPADVASAAGGGAPPQEDQVRDFFPEAFLFSIETLDAEGVKTITSEMPDTITSWVGSAICTNSKVYLEVGASDQYEISGEVAMGLCIAAGRTEVRSFPVNFLGLGEVNITVTARAQDGYCDEGNTIAPGSDTVIRPIVVKPEGFPQEVTHSRFICLDKDDDHHTETVNLPVPEGLVPDSQRAYFSVIGDLLGQTFQPCLDAVDTWLRRWKVMPSVTKCTATLFTLDPRESGGKVKPHLTLRGEELPYSRSPTFLGIKFDPQLTFADHIDDLKAKMSRRRRCLQALAGKTWGSHRRTIRAAYIGYIRALFDYGAAVFGTYAAPSVRGRLEAEQNKCARVITGCLRATRKDALLAEAGLPTLSLRALQLAGTEYQRVIRLPPSDPGKSLFRKEVQPRLQHRAYKAWQRTCNDATAAGRPPPKPPDETAALPHRPCLRRVGKWLAEEAGIEELPVEPMAFYSCDPPWLGHRGGTTFRVDLPVATRRSDPPAVRREAALRAIAELPQPDVTIWSDGSARGGMEQGGAGALIQFHHLNKEETVRAPAGAVCSSLRAELTAMREALAAVAGLEEGELASIKSVRLLTDSRSGLQLLGRGPASQTMALAAEVWRLLNTLAENGTEAVLQWVPGHAGLDGNETADRLAGGAAAGDQDSAPIDLSSARAAVTRHVRELSRRRTTAAHPHPDPTPGHDSLARWGSVTLSQLRTGTSPLTRDTLYKIGLAANDECPACGEPDSVTHLLTDCPAYEAARRRRWGVDPRLVDVLGGPAARVVDFIEGGLEGGLIKSPTGAGEPNMITLVPNIYIRRYLETTGQLNERQRRQLEHNMKSGYQRQLRFRRYDGSFSSYGNEDPQGSMWLTAFVVKAFREASEYIEIEDGLLLPNKTLYSEILLAYTYLNMGQDVKGERLVNKLMSKAKREGDDILYWEGDRDSLFGGSRAVDVEMTAYMALSLMHISGKGNMEEAARAIRWINTQRNSNGGFKSTQDTIVAVEALSEFASRTFASDLATSVSVTAGGETVQRMVDGDNRLLYQESKVPDLTLPGTMNFDVSPPGCVVYQSIFRFSSTLEVPDPAFSLGVAAKKRGRTGYELEVCTSFLRNSGAVDRAILETELPSGYVAVDSTLRDLRRGSAVRSYEIKEGKVIFTLQGVAEDKTCLEFRIIQENEVEQLKPSIVKVHDFYRPEERNIQAEGLPLSMKTQFGHHIFGHQRGLRTRIQQGTNLFGLAVAAEDGDRHHLQQCRDIIGFQRRCSDYALTAENGEYCFDVSIPSNVIRPFVKFGFELTADGGGYEQQAIWKEESAVTLKKETFLTLVQTDKFKYQPGQKVLFRVVTLSHDLTVLNNDLKEVWITTPYPDNIRVAQWKNVKTNTGMVQLELQLTEEPPLGSWKIHVKTAHDTYTKGFTVEEYVLPTFELDIDVPKAIQPGDKTLTVKVCAKYTFGKPLISANVSINATTRDSRGPRHDVSPELAETISDYQLSDEQGCAIFDLVLSKIDIGHKTSRRQNMVVITIDVEEQGTGLRQVEVKRVRQARHGAMPRYDGQTSLKPNLPFYGAYESHVKTEFGYTPFFWETSEPNRRTTGGECREYKTDENGRIVFYIPPQAEVIETIHISFSSPVVNNSESSHKSALRAFFSPSHSYLSIDAHELPEQLPCSGDVTVKLLSTEEGPVPAMVYKILSRGKIIKAGNMNTNTLTFPMLPKMGPEFKLLVYYIKESGEVVSDSRVFKVDKCLPNTVQVSWDQKTVKPGDSASFTVRASPNSVCGISAVDKSTELLGTSNQITLDTVFRKLQQFIISKYSGPTQRWRG</sequence>
<dbReference type="CDD" id="cd09276">
    <property type="entry name" value="Rnase_HI_RT_non_LTR"/>
    <property type="match status" value="1"/>
</dbReference>